<organism evidence="2 4">
    <name type="scientific">Neospora caninum (strain Liverpool)</name>
    <dbReference type="NCBI Taxonomy" id="572307"/>
    <lineage>
        <taxon>Eukaryota</taxon>
        <taxon>Sar</taxon>
        <taxon>Alveolata</taxon>
        <taxon>Apicomplexa</taxon>
        <taxon>Conoidasida</taxon>
        <taxon>Coccidia</taxon>
        <taxon>Eucoccidiorida</taxon>
        <taxon>Eimeriorina</taxon>
        <taxon>Sarcocystidae</taxon>
        <taxon>Neospora</taxon>
    </lineage>
</organism>
<accession>F0V9L3</accession>
<feature type="compositionally biased region" description="Basic and acidic residues" evidence="1">
    <location>
        <begin position="299"/>
        <end position="321"/>
    </location>
</feature>
<dbReference type="GeneID" id="13441465"/>
<feature type="region of interest" description="Disordered" evidence="1">
    <location>
        <begin position="211"/>
        <end position="231"/>
    </location>
</feature>
<reference evidence="3" key="4">
    <citation type="journal article" date="2015" name="PLoS ONE">
        <title>Comprehensive Evaluation of Toxoplasma gondii VEG and Neospora caninum LIV Genomes with Tachyzoite Stage Transcriptome and Proteome Defines Novel Transcript Features.</title>
        <authorList>
            <person name="Ramaprasad A."/>
            <person name="Mourier T."/>
            <person name="Naeem R."/>
            <person name="Malas T.B."/>
            <person name="Moussa E."/>
            <person name="Panigrahi A."/>
            <person name="Vermont S.J."/>
            <person name="Otto T.D."/>
            <person name="Wastling J."/>
            <person name="Pain A."/>
        </authorList>
    </citation>
    <scope>NUCLEOTIDE SEQUENCE</scope>
    <source>
        <strain evidence="3">Liverpool</strain>
    </source>
</reference>
<proteinExistence type="predicted"/>
<feature type="compositionally biased region" description="Polar residues" evidence="1">
    <location>
        <begin position="564"/>
        <end position="578"/>
    </location>
</feature>
<reference evidence="2" key="1">
    <citation type="submission" date="2011-02" db="EMBL/GenBank/DDBJ databases">
        <authorList>
            <person name="Aslett M."/>
        </authorList>
    </citation>
    <scope>NUCLEOTIDE SEQUENCE</scope>
    <source>
        <strain evidence="2">Liverpool</strain>
    </source>
</reference>
<dbReference type="VEuPathDB" id="ToxoDB:NCLIV_009080"/>
<evidence type="ECO:0000313" key="4">
    <source>
        <dbReference type="Proteomes" id="UP000007494"/>
    </source>
</evidence>
<name>F0V9L3_NEOCL</name>
<reference evidence="4" key="3">
    <citation type="journal article" date="2012" name="PLoS Pathog.">
        <title>Comparative genomics of the apicomplexan parasites Toxoplasma gondii and Neospora caninum: Coccidia differing in host range and transmission strategy.</title>
        <authorList>
            <person name="Reid A.J."/>
            <person name="Vermont S.J."/>
            <person name="Cotton J.A."/>
            <person name="Harris D."/>
            <person name="Hill-Cawthorne G.A."/>
            <person name="Konen-Waisman S."/>
            <person name="Latham S.M."/>
            <person name="Mourier T."/>
            <person name="Norton R."/>
            <person name="Quail M.A."/>
            <person name="Sanders M."/>
            <person name="Shanmugam D."/>
            <person name="Sohal A."/>
            <person name="Wasmuth J.D."/>
            <person name="Brunk B."/>
            <person name="Grigg M.E."/>
            <person name="Howard J.C."/>
            <person name="Parkinson J."/>
            <person name="Roos D.S."/>
            <person name="Trees A.J."/>
            <person name="Berriman M."/>
            <person name="Pain A."/>
            <person name="Wastling J.M."/>
        </authorList>
    </citation>
    <scope>NUCLEOTIDE SEQUENCE [LARGE SCALE GENOMIC DNA]</scope>
    <source>
        <strain evidence="4">Liverpool</strain>
    </source>
</reference>
<dbReference type="Proteomes" id="UP000007494">
    <property type="component" value="Chromosome III"/>
</dbReference>
<dbReference type="OrthoDB" id="10474700at2759"/>
<feature type="region of interest" description="Disordered" evidence="1">
    <location>
        <begin position="84"/>
        <end position="117"/>
    </location>
</feature>
<feature type="region of interest" description="Disordered" evidence="1">
    <location>
        <begin position="433"/>
        <end position="592"/>
    </location>
</feature>
<dbReference type="EMBL" id="LN714477">
    <property type="protein sequence ID" value="CEL65048.1"/>
    <property type="molecule type" value="Genomic_DNA"/>
</dbReference>
<feature type="compositionally biased region" description="Basic and acidic residues" evidence="1">
    <location>
        <begin position="467"/>
        <end position="494"/>
    </location>
</feature>
<keyword evidence="4" id="KW-1185">Reference proteome</keyword>
<feature type="region of interest" description="Disordered" evidence="1">
    <location>
        <begin position="295"/>
        <end position="321"/>
    </location>
</feature>
<reference evidence="2" key="2">
    <citation type="submission" date="2011-03" db="EMBL/GenBank/DDBJ databases">
        <title>Comparative genomics and transcriptomics of Neospora caninum and Toxoplasma gondii.</title>
        <authorList>
            <person name="Reid A.J."/>
            <person name="Sohal A."/>
            <person name="Harris D."/>
            <person name="Quail M."/>
            <person name="Sanders M."/>
            <person name="Berriman M."/>
            <person name="Wastling J.M."/>
            <person name="Pain A."/>
        </authorList>
    </citation>
    <scope>NUCLEOTIDE SEQUENCE</scope>
    <source>
        <strain evidence="2">Liverpool</strain>
    </source>
</reference>
<dbReference type="OMA" id="CSSLWFA"/>
<evidence type="ECO:0000313" key="3">
    <source>
        <dbReference type="EMBL" id="CEL65048.1"/>
    </source>
</evidence>
<feature type="compositionally biased region" description="Basic and acidic residues" evidence="1">
    <location>
        <begin position="433"/>
        <end position="458"/>
    </location>
</feature>
<dbReference type="eggNOG" id="ENOG502R09B">
    <property type="taxonomic scope" value="Eukaryota"/>
</dbReference>
<protein>
    <submittedName>
        <fullName evidence="2">Uncharacterized protein</fullName>
    </submittedName>
</protein>
<dbReference type="AlphaFoldDB" id="F0V9L3"/>
<evidence type="ECO:0000313" key="2">
    <source>
        <dbReference type="EMBL" id="CBZ50439.1"/>
    </source>
</evidence>
<dbReference type="EMBL" id="FR823383">
    <property type="protein sequence ID" value="CBZ50439.1"/>
    <property type="molecule type" value="Genomic_DNA"/>
</dbReference>
<dbReference type="RefSeq" id="XP_003880472.1">
    <property type="nucleotide sequence ID" value="XM_003880423.1"/>
</dbReference>
<evidence type="ECO:0000256" key="1">
    <source>
        <dbReference type="SAM" id="MobiDB-lite"/>
    </source>
</evidence>
<dbReference type="InParanoid" id="F0V9L3"/>
<gene>
    <name evidence="3" type="ORF">BN1204_009080</name>
    <name evidence="2" type="ORF">NCLIV_009080</name>
</gene>
<sequence>MRATVPPRPLPWGVAQLSFAREKPAVFALTSAGLGLGLWAGAKARRDGLVFSQNPHESLFPPPELYVRTRFLSQAARIPRREAFLFPETPPAPPGGPADESGNLREREAGAGEGDADQTACAVEGRPASISALLTELLPPEVFAPQPSARRSSLRALRSPLIHVGRGTAAFRHASRLLLGFDPRVFSADRRGEAPRGEIIAVHVVTAKDFTSDTSDRSGGRGASCLSQGDREEELRVGDAAALLLRRGSLRWRLVPLTVASRERNCALVLGGPAEEAAGTAEAAVCMQPKETEFTSQGRSEKAIRPHVQGDSERSEGGAKEKDICEENTKLAPSTVALCSSLWFATAPSAVSSAYSGFVVFRVFLLPSSRSLRRPATLPRPTRATGDVFVEVLAANEQSEESPLSEELLRLLAERLAREIRRQLAARTQRLRALGDERRDTQPRRVSKDKEDKDREGEDREGEDREDEKKDGNEDDPECGREEESEDDLWHDASYETWQRATPRVRAGASFLSAEDGGREREESESIVSPGKGSGPGSWRAESTRQRGEASFFRAFRGRRSSRWTQSAAKQKFLQTPRSGAHWRPKPPAPGG</sequence>